<organism evidence="1 2">
    <name type="scientific">Enterococcus ratti</name>
    <dbReference type="NCBI Taxonomy" id="150033"/>
    <lineage>
        <taxon>Bacteria</taxon>
        <taxon>Bacillati</taxon>
        <taxon>Bacillota</taxon>
        <taxon>Bacilli</taxon>
        <taxon>Lactobacillales</taxon>
        <taxon>Enterococcaceae</taxon>
        <taxon>Enterococcus</taxon>
    </lineage>
</organism>
<comment type="caution">
    <text evidence="1">The sequence shown here is derived from an EMBL/GenBank/DDBJ whole genome shotgun (WGS) entry which is preliminary data.</text>
</comment>
<dbReference type="AlphaFoldDB" id="A0A1L8WQB1"/>
<keyword evidence="2" id="KW-1185">Reference proteome</keyword>
<gene>
    <name evidence="1" type="ORF">RV14_GL001913</name>
</gene>
<dbReference type="STRING" id="150033.RV14_GL001913"/>
<reference evidence="1 2" key="1">
    <citation type="submission" date="2014-12" db="EMBL/GenBank/DDBJ databases">
        <title>Draft genome sequences of 29 type strains of Enterococci.</title>
        <authorList>
            <person name="Zhong Z."/>
            <person name="Sun Z."/>
            <person name="Liu W."/>
            <person name="Zhang W."/>
            <person name="Zhang H."/>
        </authorList>
    </citation>
    <scope>NUCLEOTIDE SEQUENCE [LARGE SCALE GENOMIC DNA]</scope>
    <source>
        <strain evidence="1 2">DSM 15687</strain>
    </source>
</reference>
<name>A0A1L8WQB1_9ENTE</name>
<evidence type="ECO:0000313" key="1">
    <source>
        <dbReference type="EMBL" id="OJG83218.1"/>
    </source>
</evidence>
<dbReference type="EMBL" id="JXLB01000005">
    <property type="protein sequence ID" value="OJG83218.1"/>
    <property type="molecule type" value="Genomic_DNA"/>
</dbReference>
<accession>A0A1L8WQB1</accession>
<sequence>MDKKFFEAEINELKELVSGEAYLLVEWIESRQEQTKELANSLARL</sequence>
<dbReference type="Proteomes" id="UP000182152">
    <property type="component" value="Unassembled WGS sequence"/>
</dbReference>
<proteinExistence type="predicted"/>
<evidence type="ECO:0000313" key="2">
    <source>
        <dbReference type="Proteomes" id="UP000182152"/>
    </source>
</evidence>
<protein>
    <submittedName>
        <fullName evidence="1">Uncharacterized protein</fullName>
    </submittedName>
</protein>